<dbReference type="EMBL" id="JAXCGZ010007616">
    <property type="protein sequence ID" value="KAK7078961.1"/>
    <property type="molecule type" value="Genomic_DNA"/>
</dbReference>
<evidence type="ECO:0000313" key="2">
    <source>
        <dbReference type="EMBL" id="KAK7078961.1"/>
    </source>
</evidence>
<organism evidence="2 3">
    <name type="scientific">Halocaridina rubra</name>
    <name type="common">Hawaiian red shrimp</name>
    <dbReference type="NCBI Taxonomy" id="373956"/>
    <lineage>
        <taxon>Eukaryota</taxon>
        <taxon>Metazoa</taxon>
        <taxon>Ecdysozoa</taxon>
        <taxon>Arthropoda</taxon>
        <taxon>Crustacea</taxon>
        <taxon>Multicrustacea</taxon>
        <taxon>Malacostraca</taxon>
        <taxon>Eumalacostraca</taxon>
        <taxon>Eucarida</taxon>
        <taxon>Decapoda</taxon>
        <taxon>Pleocyemata</taxon>
        <taxon>Caridea</taxon>
        <taxon>Atyoidea</taxon>
        <taxon>Atyidae</taxon>
        <taxon>Halocaridina</taxon>
    </lineage>
</organism>
<evidence type="ECO:0000313" key="3">
    <source>
        <dbReference type="Proteomes" id="UP001381693"/>
    </source>
</evidence>
<accession>A0AAN8X6U8</accession>
<reference evidence="2 3" key="1">
    <citation type="submission" date="2023-11" db="EMBL/GenBank/DDBJ databases">
        <title>Halocaridina rubra genome assembly.</title>
        <authorList>
            <person name="Smith C."/>
        </authorList>
    </citation>
    <scope>NUCLEOTIDE SEQUENCE [LARGE SCALE GENOMIC DNA]</scope>
    <source>
        <strain evidence="2">EP-1</strain>
        <tissue evidence="2">Whole</tissue>
    </source>
</reference>
<comment type="caution">
    <text evidence="2">The sequence shown here is derived from an EMBL/GenBank/DDBJ whole genome shotgun (WGS) entry which is preliminary data.</text>
</comment>
<gene>
    <name evidence="2" type="ORF">SK128_011982</name>
</gene>
<protein>
    <submittedName>
        <fullName evidence="2">Uncharacterized protein</fullName>
    </submittedName>
</protein>
<evidence type="ECO:0000256" key="1">
    <source>
        <dbReference type="SAM" id="MobiDB-lite"/>
    </source>
</evidence>
<feature type="non-terminal residue" evidence="2">
    <location>
        <position position="1"/>
    </location>
</feature>
<feature type="region of interest" description="Disordered" evidence="1">
    <location>
        <begin position="160"/>
        <end position="199"/>
    </location>
</feature>
<keyword evidence="3" id="KW-1185">Reference proteome</keyword>
<name>A0AAN8X6U8_HALRR</name>
<dbReference type="AlphaFoldDB" id="A0AAN8X6U8"/>
<dbReference type="Proteomes" id="UP001381693">
    <property type="component" value="Unassembled WGS sequence"/>
</dbReference>
<proteinExistence type="predicted"/>
<sequence>EQLSFHRKRYSELLHTYNELAGKYNEIKDVGTMKQILLDAKKFMKKEHLFFFRNEMLLRDRGGTGNRYSSKFMNLLLKYYNSSHIGYRFLRHIFTLPAVRTLLAWQSKRLQMKKKNDKSRDFLEITINNATNQQKGYSYAVAELNGPDGESIPAGLTLNTAHRNSMGDSDIEGRTDSDTESADNDSYVTNSSMRKEDQKCGVPEMVIELDEK</sequence>